<organism evidence="4 5">
    <name type="scientific">Talaromyces stipitatus (strain ATCC 10500 / CBS 375.48 / QM 6759 / NRRL 1006)</name>
    <name type="common">Penicillium stipitatum</name>
    <dbReference type="NCBI Taxonomy" id="441959"/>
    <lineage>
        <taxon>Eukaryota</taxon>
        <taxon>Fungi</taxon>
        <taxon>Dikarya</taxon>
        <taxon>Ascomycota</taxon>
        <taxon>Pezizomycotina</taxon>
        <taxon>Eurotiomycetes</taxon>
        <taxon>Eurotiomycetidae</taxon>
        <taxon>Eurotiales</taxon>
        <taxon>Trichocomaceae</taxon>
        <taxon>Talaromyces</taxon>
        <taxon>Talaromyces sect. Talaromyces</taxon>
    </lineage>
</organism>
<dbReference type="Proteomes" id="UP000001745">
    <property type="component" value="Unassembled WGS sequence"/>
</dbReference>
<evidence type="ECO:0000256" key="3">
    <source>
        <dbReference type="PROSITE-ProRule" id="PRU00023"/>
    </source>
</evidence>
<proteinExistence type="predicted"/>
<feature type="repeat" description="ANK" evidence="3">
    <location>
        <begin position="264"/>
        <end position="296"/>
    </location>
</feature>
<evidence type="ECO:0000313" key="5">
    <source>
        <dbReference type="Proteomes" id="UP000001745"/>
    </source>
</evidence>
<dbReference type="PROSITE" id="PS50297">
    <property type="entry name" value="ANK_REP_REGION"/>
    <property type="match status" value="5"/>
</dbReference>
<dbReference type="STRING" id="441959.B8MD56"/>
<feature type="repeat" description="ANK" evidence="3">
    <location>
        <begin position="131"/>
        <end position="164"/>
    </location>
</feature>
<dbReference type="InterPro" id="IPR036770">
    <property type="entry name" value="Ankyrin_rpt-contain_sf"/>
</dbReference>
<dbReference type="PANTHER" id="PTHR24180">
    <property type="entry name" value="CYCLIN-DEPENDENT KINASE INHIBITOR 2C-RELATED"/>
    <property type="match status" value="1"/>
</dbReference>
<dbReference type="InterPro" id="IPR051637">
    <property type="entry name" value="Ank_repeat_dom-contain_49"/>
</dbReference>
<name>B8MD56_TALSN</name>
<dbReference type="Pfam" id="PF12796">
    <property type="entry name" value="Ank_2"/>
    <property type="match status" value="2"/>
</dbReference>
<feature type="repeat" description="ANK" evidence="3">
    <location>
        <begin position="330"/>
        <end position="362"/>
    </location>
</feature>
<dbReference type="Pfam" id="PF00023">
    <property type="entry name" value="Ank"/>
    <property type="match status" value="1"/>
</dbReference>
<dbReference type="eggNOG" id="KOG4177">
    <property type="taxonomic scope" value="Eukaryota"/>
</dbReference>
<dbReference type="PROSITE" id="PS50088">
    <property type="entry name" value="ANK_REPEAT"/>
    <property type="match status" value="5"/>
</dbReference>
<dbReference type="PANTHER" id="PTHR24180:SF45">
    <property type="entry name" value="POLY [ADP-RIBOSE] POLYMERASE TANKYRASE"/>
    <property type="match status" value="1"/>
</dbReference>
<dbReference type="PRINTS" id="PR01415">
    <property type="entry name" value="ANKYRIN"/>
</dbReference>
<dbReference type="SUPFAM" id="SSF48403">
    <property type="entry name" value="Ankyrin repeat"/>
    <property type="match status" value="1"/>
</dbReference>
<dbReference type="OMA" id="YVGREIV"/>
<keyword evidence="2 3" id="KW-0040">ANK repeat</keyword>
<evidence type="ECO:0000313" key="4">
    <source>
        <dbReference type="EMBL" id="EED17581.1"/>
    </source>
</evidence>
<dbReference type="CDD" id="cd09917">
    <property type="entry name" value="F-box_SF"/>
    <property type="match status" value="1"/>
</dbReference>
<feature type="repeat" description="ANK" evidence="3">
    <location>
        <begin position="167"/>
        <end position="199"/>
    </location>
</feature>
<dbReference type="HOGENOM" id="CLU_596085_0_0_1"/>
<dbReference type="OrthoDB" id="539213at2759"/>
<dbReference type="Gene3D" id="1.25.40.20">
    <property type="entry name" value="Ankyrin repeat-containing domain"/>
    <property type="match status" value="3"/>
</dbReference>
<evidence type="ECO:0000256" key="2">
    <source>
        <dbReference type="ARBA" id="ARBA00023043"/>
    </source>
</evidence>
<accession>B8MD56</accession>
<gene>
    <name evidence="4" type="ORF">TSTA_113960</name>
</gene>
<dbReference type="RefSeq" id="XP_002481573.1">
    <property type="nucleotide sequence ID" value="XM_002481528.1"/>
</dbReference>
<dbReference type="PhylomeDB" id="B8MD56"/>
<dbReference type="InterPro" id="IPR002110">
    <property type="entry name" value="Ankyrin_rpt"/>
</dbReference>
<sequence length="459" mass="50173">MPGYAHEHTPTLRAHSQLARLPVELILKIGSLLQDSPADLCHFAALTSKNWSILREECHRIAVKLAEPTEEEFKKYLTETGDVDRLILWDQVQESDIHTRSKFTDAVSNGKLNVVDSFLQHGLSPNTCSIFGNRPLNLAANCPRPVEMSKLLLKHGADPNLTDILTDIFSPLYTAASLGHEDLVNVLLDCGADIKVKSAIQAICHICTEATIVRAFEMGADIHSIDEGGNNILHHGGRNESPAVLPILFKLGCPLEAVNKQNLQGKTPLMKAVKGGHVNNVTTLLAYNADPNTPLANGATALHVACNWDHVEIARLLIDAGAKVEVVNGDGWRPIHFAAYNYSTKMVELLVQHGADVTATDQQQNTALHLLLAEVTSNASKKFVKGILRKVKLLISANADPTAKNDSGDTPLSLAKNTGHYEIYHLLSTRDTHALDGKPPTGRDWKDYLREHVYVTEAA</sequence>
<dbReference type="EMBL" id="EQ962655">
    <property type="protein sequence ID" value="EED17581.1"/>
    <property type="molecule type" value="Genomic_DNA"/>
</dbReference>
<keyword evidence="5" id="KW-1185">Reference proteome</keyword>
<feature type="repeat" description="ANK" evidence="3">
    <location>
        <begin position="297"/>
        <end position="329"/>
    </location>
</feature>
<dbReference type="InParanoid" id="B8MD56"/>
<dbReference type="SMART" id="SM00248">
    <property type="entry name" value="ANK"/>
    <property type="match status" value="8"/>
</dbReference>
<protein>
    <submittedName>
        <fullName evidence="4">Ankyrin repeat-containing protein, putative</fullName>
    </submittedName>
</protein>
<evidence type="ECO:0000256" key="1">
    <source>
        <dbReference type="ARBA" id="ARBA00022737"/>
    </source>
</evidence>
<reference evidence="5" key="1">
    <citation type="journal article" date="2015" name="Genome Announc.">
        <title>Genome sequence of the AIDS-associated pathogen Penicillium marneffei (ATCC18224) and its near taxonomic relative Talaromyces stipitatus (ATCC10500).</title>
        <authorList>
            <person name="Nierman W.C."/>
            <person name="Fedorova-Abrams N.D."/>
            <person name="Andrianopoulos A."/>
        </authorList>
    </citation>
    <scope>NUCLEOTIDE SEQUENCE [LARGE SCALE GENOMIC DNA]</scope>
    <source>
        <strain evidence="5">ATCC 10500 / CBS 375.48 / QM 6759 / NRRL 1006</strain>
    </source>
</reference>
<keyword evidence="1" id="KW-0677">Repeat</keyword>
<dbReference type="VEuPathDB" id="FungiDB:TSTA_113960"/>
<dbReference type="AlphaFoldDB" id="B8MD56"/>
<dbReference type="GeneID" id="8109158"/>